<evidence type="ECO:0000313" key="3">
    <source>
        <dbReference type="Proteomes" id="UP000219688"/>
    </source>
</evidence>
<protein>
    <submittedName>
        <fullName evidence="2">Pimeloyl-ACP methyl ester carboxylesterase</fullName>
    </submittedName>
</protein>
<dbReference type="Gene3D" id="3.40.50.1820">
    <property type="entry name" value="alpha/beta hydrolase"/>
    <property type="match status" value="1"/>
</dbReference>
<dbReference type="RefSeq" id="WP_097186875.1">
    <property type="nucleotide sequence ID" value="NZ_OBQK01000001.1"/>
</dbReference>
<proteinExistence type="predicted"/>
<dbReference type="PANTHER" id="PTHR43433:SF5">
    <property type="entry name" value="AB HYDROLASE-1 DOMAIN-CONTAINING PROTEIN"/>
    <property type="match status" value="1"/>
</dbReference>
<dbReference type="EMBL" id="OBQK01000001">
    <property type="protein sequence ID" value="SOC52621.1"/>
    <property type="molecule type" value="Genomic_DNA"/>
</dbReference>
<sequence length="300" mass="30736">MTTSAPDLLTTATGLAYRVQGAPDGIPVVALHGTPGSRFSGTPSRDALHALGLRVLTFDRPGYGDSPAGEPRPVRALASDVVAVLDAAGLEGPVGVLAGSGGSAAALALAAVHPERVAALTLVWPVAPCVDEPGSPGMGRREWLLDMDDQQRGLHGLAVQDPVFLRDQLELHLGAHAGAEGIVTDLAQVQEPWDVDPGDVRCPVDVWWGTDSSVSPAGHARWIADRLVSSAVHRHELDEHQWHVRRLVEVFATLGERIGARPRSAEELAGAAALDAGGGGCGGDALGGCACGAGGCASSA</sequence>
<evidence type="ECO:0000313" key="2">
    <source>
        <dbReference type="EMBL" id="SOC52621.1"/>
    </source>
</evidence>
<dbReference type="PRINTS" id="PR00111">
    <property type="entry name" value="ABHYDROLASE"/>
</dbReference>
<dbReference type="GO" id="GO:0003824">
    <property type="term" value="F:catalytic activity"/>
    <property type="evidence" value="ECO:0007669"/>
    <property type="project" value="UniProtKB-ARBA"/>
</dbReference>
<dbReference type="Pfam" id="PF00561">
    <property type="entry name" value="Abhydrolase_1"/>
    <property type="match status" value="1"/>
</dbReference>
<dbReference type="InterPro" id="IPR029058">
    <property type="entry name" value="AB_hydrolase_fold"/>
</dbReference>
<dbReference type="AlphaFoldDB" id="A0A285VJ94"/>
<dbReference type="PANTHER" id="PTHR43433">
    <property type="entry name" value="HYDROLASE, ALPHA/BETA FOLD FAMILY PROTEIN"/>
    <property type="match status" value="1"/>
</dbReference>
<organism evidence="2 3">
    <name type="scientific">Ornithinimicrobium cerasi</name>
    <dbReference type="NCBI Taxonomy" id="2248773"/>
    <lineage>
        <taxon>Bacteria</taxon>
        <taxon>Bacillati</taxon>
        <taxon>Actinomycetota</taxon>
        <taxon>Actinomycetes</taxon>
        <taxon>Micrococcales</taxon>
        <taxon>Ornithinimicrobiaceae</taxon>
        <taxon>Ornithinimicrobium</taxon>
    </lineage>
</organism>
<name>A0A285VJ94_9MICO</name>
<gene>
    <name evidence="2" type="ORF">SAMN05421879_101739</name>
</gene>
<accession>A0A285VJ94</accession>
<evidence type="ECO:0000259" key="1">
    <source>
        <dbReference type="Pfam" id="PF00561"/>
    </source>
</evidence>
<keyword evidence="3" id="KW-1185">Reference proteome</keyword>
<feature type="domain" description="AB hydrolase-1" evidence="1">
    <location>
        <begin position="27"/>
        <end position="133"/>
    </location>
</feature>
<dbReference type="Proteomes" id="UP000219688">
    <property type="component" value="Unassembled WGS sequence"/>
</dbReference>
<dbReference type="SUPFAM" id="SSF53474">
    <property type="entry name" value="alpha/beta-Hydrolases"/>
    <property type="match status" value="1"/>
</dbReference>
<reference evidence="3" key="1">
    <citation type="submission" date="2017-08" db="EMBL/GenBank/DDBJ databases">
        <authorList>
            <person name="Varghese N."/>
            <person name="Submissions S."/>
        </authorList>
    </citation>
    <scope>NUCLEOTIDE SEQUENCE [LARGE SCALE GENOMIC DNA]</scope>
    <source>
        <strain evidence="3">USBA17B2</strain>
    </source>
</reference>
<dbReference type="InterPro" id="IPR050471">
    <property type="entry name" value="AB_hydrolase"/>
</dbReference>
<dbReference type="InterPro" id="IPR000073">
    <property type="entry name" value="AB_hydrolase_1"/>
</dbReference>